<dbReference type="InterPro" id="IPR026875">
    <property type="entry name" value="PHydrolase_assoc_dom"/>
</dbReference>
<dbReference type="PANTHER" id="PTHR11373:SF32">
    <property type="entry name" value="DEOXYGUANOSINETRIPHOSPHATE TRIPHOSPHOHYDROLASE"/>
    <property type="match status" value="1"/>
</dbReference>
<dbReference type="Gene3D" id="1.10.3410.10">
    <property type="entry name" value="putative deoxyguanosinetriphosphate triphosphohydrolase like domain"/>
    <property type="match status" value="1"/>
</dbReference>
<dbReference type="AlphaFoldDB" id="E7G9D6"/>
<evidence type="ECO:0000256" key="1">
    <source>
        <dbReference type="ARBA" id="ARBA00022801"/>
    </source>
</evidence>
<sequence>MGYFDKYKTTEFESDYQTIINSASFRRLQDKTQVFPLDKSDFVRTRLTHSLETSSIAKQLGSMILDNMKNEVKKSEEDESGCMKRCCIDYNNYKDILDNIPEILSCAGLLHDIGNPPFGHFGETVMADWFKENLKNIKFKDKKIDSILTDVQIQDLYHLEGNAQALRVMCKLHIVDNDYGMNLTKSLINVLVKYPVCSLKVDEDSHNIFYHKLGFYDCDHDLFDNISSTTGTKLNENEYVRHPLTFLLEAADDIAYSTADIEDAFKKGFFTLEEFISVYRSLLDEDDIKYKHKAFKMLENLENIKIDFKKEPHNEQLLKMQMWLNEIRQWFMYNAAYSFIKNYDDIMEGTYTQELMDDVFHTKTLKILKKIAKKLIFNDSSITKIEISGSGILSFLLDKFIGAIIHYDIKDENYTLSKEDIKLIGLLPDNYKENYKMEKKKYTEEKDFLYLRIHLVVDYISGMTDSYARRLYQELHGGY</sequence>
<dbReference type="NCBIfam" id="TIGR01353">
    <property type="entry name" value="dGTP_triPase"/>
    <property type="match status" value="1"/>
</dbReference>
<dbReference type="InterPro" id="IPR006674">
    <property type="entry name" value="HD_domain"/>
</dbReference>
<dbReference type="InterPro" id="IPR050135">
    <property type="entry name" value="dGTPase-like"/>
</dbReference>
<dbReference type="Proteomes" id="UP000003157">
    <property type="component" value="Unassembled WGS sequence"/>
</dbReference>
<evidence type="ECO:0000313" key="3">
    <source>
        <dbReference type="EMBL" id="EFW05426.1"/>
    </source>
</evidence>
<dbReference type="InterPro" id="IPR023293">
    <property type="entry name" value="dGTP_triP_hydro_central_sf"/>
</dbReference>
<dbReference type="STRING" id="100884.GCA_000269565_03220"/>
<gene>
    <name evidence="3" type="ORF">HMPREF9488_01374</name>
</gene>
<comment type="caution">
    <text evidence="3">The sequence shown here is derived from an EMBL/GenBank/DDBJ whole genome shotgun (WGS) entry which is preliminary data.</text>
</comment>
<name>E7G9D6_9FIRM</name>
<keyword evidence="1" id="KW-0378">Hydrolase</keyword>
<dbReference type="eggNOG" id="COG0232">
    <property type="taxonomic scope" value="Bacteria"/>
</dbReference>
<dbReference type="RefSeq" id="WP_008788490.1">
    <property type="nucleotide sequence ID" value="NZ_GL636578.1"/>
</dbReference>
<dbReference type="InterPro" id="IPR006261">
    <property type="entry name" value="dGTPase"/>
</dbReference>
<feature type="domain" description="HD/PDEase" evidence="2">
    <location>
        <begin position="42"/>
        <end position="266"/>
    </location>
</feature>
<organism evidence="3 4">
    <name type="scientific">Coprobacillus cateniformis</name>
    <dbReference type="NCBI Taxonomy" id="100884"/>
    <lineage>
        <taxon>Bacteria</taxon>
        <taxon>Bacillati</taxon>
        <taxon>Bacillota</taxon>
        <taxon>Erysipelotrichia</taxon>
        <taxon>Erysipelotrichales</taxon>
        <taxon>Coprobacillaceae</taxon>
        <taxon>Coprobacillus</taxon>
    </lineage>
</organism>
<reference evidence="3 4" key="1">
    <citation type="submission" date="2010-12" db="EMBL/GenBank/DDBJ databases">
        <title>The Genome Sequence of Coprobacillus sp. strain 29_1.</title>
        <authorList>
            <consortium name="The Broad Institute Genome Sequencing Platform"/>
            <person name="Earl A."/>
            <person name="Ward D."/>
            <person name="Feldgarden M."/>
            <person name="Gevers D."/>
            <person name="Daigneault M."/>
            <person name="Sibley C.D."/>
            <person name="White A."/>
            <person name="Strauss J."/>
            <person name="Allen-Vercoe E."/>
            <person name="Young S.K."/>
            <person name="Zeng Q."/>
            <person name="Gargeya S."/>
            <person name="Fitzgerald M."/>
            <person name="Haas B."/>
            <person name="Abouelleil A."/>
            <person name="Alvarado L."/>
            <person name="Arachchi H.M."/>
            <person name="Berlin A."/>
            <person name="Brown A."/>
            <person name="Chapman S.B."/>
            <person name="Chen Z."/>
            <person name="Dunbar C."/>
            <person name="Freedman E."/>
            <person name="Gearin G."/>
            <person name="Gellesch M."/>
            <person name="Goldberg J."/>
            <person name="Griggs A."/>
            <person name="Gujja S."/>
            <person name="Heilman E."/>
            <person name="Heiman D."/>
            <person name="Howarth C."/>
            <person name="Larson L."/>
            <person name="Lui A."/>
            <person name="MacDonald P.J.P."/>
            <person name="Mehta T."/>
            <person name="Montmayeur A."/>
            <person name="Murphy C."/>
            <person name="Neiman D."/>
            <person name="Pearson M."/>
            <person name="Priest M."/>
            <person name="Roberts A."/>
            <person name="Saif S."/>
            <person name="Shea T."/>
            <person name="Shenoy N."/>
            <person name="Sisk P."/>
            <person name="Stolte C."/>
            <person name="Sykes S."/>
            <person name="White J."/>
            <person name="Yandava C."/>
            <person name="Nusbaum C."/>
            <person name="Birren B."/>
        </authorList>
    </citation>
    <scope>NUCLEOTIDE SEQUENCE [LARGE SCALE GENOMIC DNA]</scope>
    <source>
        <strain evidence="3 4">29_1</strain>
    </source>
</reference>
<dbReference type="SUPFAM" id="SSF109604">
    <property type="entry name" value="HD-domain/PDEase-like"/>
    <property type="match status" value="1"/>
</dbReference>
<dbReference type="GO" id="GO:0008832">
    <property type="term" value="F:dGTPase activity"/>
    <property type="evidence" value="ECO:0007669"/>
    <property type="project" value="TreeGrafter"/>
</dbReference>
<dbReference type="Pfam" id="PF13286">
    <property type="entry name" value="HD_assoc"/>
    <property type="match status" value="1"/>
</dbReference>
<dbReference type="Gene3D" id="1.10.3550.10">
    <property type="entry name" value="eoxyguanosinetriphosphate triphosphohydrolase domain-like"/>
    <property type="match status" value="1"/>
</dbReference>
<evidence type="ECO:0000259" key="2">
    <source>
        <dbReference type="SMART" id="SM00471"/>
    </source>
</evidence>
<protein>
    <recommendedName>
        <fullName evidence="2">HD/PDEase domain-containing protein</fullName>
    </recommendedName>
</protein>
<accession>E7G9D6</accession>
<evidence type="ECO:0000313" key="4">
    <source>
        <dbReference type="Proteomes" id="UP000003157"/>
    </source>
</evidence>
<keyword evidence="4" id="KW-1185">Reference proteome</keyword>
<dbReference type="InterPro" id="IPR003607">
    <property type="entry name" value="HD/PDEase_dom"/>
</dbReference>
<dbReference type="GO" id="GO:0006203">
    <property type="term" value="P:dGTP catabolic process"/>
    <property type="evidence" value="ECO:0007669"/>
    <property type="project" value="TreeGrafter"/>
</dbReference>
<dbReference type="InterPro" id="IPR027432">
    <property type="entry name" value="dGTP_triphosphohydrolase_C"/>
</dbReference>
<proteinExistence type="predicted"/>
<dbReference type="Pfam" id="PF01966">
    <property type="entry name" value="HD"/>
    <property type="match status" value="1"/>
</dbReference>
<dbReference type="Gene3D" id="1.10.3210.10">
    <property type="entry name" value="Hypothetical protein af1432"/>
    <property type="match status" value="1"/>
</dbReference>
<dbReference type="EMBL" id="ADKX01000024">
    <property type="protein sequence ID" value="EFW05426.1"/>
    <property type="molecule type" value="Genomic_DNA"/>
</dbReference>
<dbReference type="HOGENOM" id="CLU_028163_2_0_9"/>
<dbReference type="PANTHER" id="PTHR11373">
    <property type="entry name" value="DEOXYNUCLEOSIDE TRIPHOSPHATE TRIPHOSPHOHYDROLASE"/>
    <property type="match status" value="1"/>
</dbReference>
<dbReference type="SMART" id="SM00471">
    <property type="entry name" value="HDc"/>
    <property type="match status" value="1"/>
</dbReference>